<comment type="caution">
    <text evidence="1">The sequence shown here is derived from an EMBL/GenBank/DDBJ whole genome shotgun (WGS) entry which is preliminary data.</text>
</comment>
<protein>
    <submittedName>
        <fullName evidence="1">Uncharacterized protein</fullName>
    </submittedName>
</protein>
<sequence length="63" mass="7265">MEDAADHSYRTLHIAPFTMARKMRYEQASSFKPLQWQHQNIRSLSGQIVFLAILRLTGGFCPV</sequence>
<dbReference type="Proteomes" id="UP000324222">
    <property type="component" value="Unassembled WGS sequence"/>
</dbReference>
<gene>
    <name evidence="1" type="ORF">E2C01_016330</name>
</gene>
<accession>A0A5B7DPA0</accession>
<organism evidence="1 2">
    <name type="scientific">Portunus trituberculatus</name>
    <name type="common">Swimming crab</name>
    <name type="synonym">Neptunus trituberculatus</name>
    <dbReference type="NCBI Taxonomy" id="210409"/>
    <lineage>
        <taxon>Eukaryota</taxon>
        <taxon>Metazoa</taxon>
        <taxon>Ecdysozoa</taxon>
        <taxon>Arthropoda</taxon>
        <taxon>Crustacea</taxon>
        <taxon>Multicrustacea</taxon>
        <taxon>Malacostraca</taxon>
        <taxon>Eumalacostraca</taxon>
        <taxon>Eucarida</taxon>
        <taxon>Decapoda</taxon>
        <taxon>Pleocyemata</taxon>
        <taxon>Brachyura</taxon>
        <taxon>Eubrachyura</taxon>
        <taxon>Portunoidea</taxon>
        <taxon>Portunidae</taxon>
        <taxon>Portuninae</taxon>
        <taxon>Portunus</taxon>
    </lineage>
</organism>
<evidence type="ECO:0000313" key="2">
    <source>
        <dbReference type="Proteomes" id="UP000324222"/>
    </source>
</evidence>
<dbReference type="EMBL" id="VSRR010001187">
    <property type="protein sequence ID" value="MPC23288.1"/>
    <property type="molecule type" value="Genomic_DNA"/>
</dbReference>
<reference evidence="1 2" key="1">
    <citation type="submission" date="2019-05" db="EMBL/GenBank/DDBJ databases">
        <title>Another draft genome of Portunus trituberculatus and its Hox gene families provides insights of decapod evolution.</title>
        <authorList>
            <person name="Jeong J.-H."/>
            <person name="Song I."/>
            <person name="Kim S."/>
            <person name="Choi T."/>
            <person name="Kim D."/>
            <person name="Ryu S."/>
            <person name="Kim W."/>
        </authorList>
    </citation>
    <scope>NUCLEOTIDE SEQUENCE [LARGE SCALE GENOMIC DNA]</scope>
    <source>
        <tissue evidence="1">Muscle</tissue>
    </source>
</reference>
<keyword evidence="2" id="KW-1185">Reference proteome</keyword>
<proteinExistence type="predicted"/>
<dbReference type="AlphaFoldDB" id="A0A5B7DPA0"/>
<name>A0A5B7DPA0_PORTR</name>
<evidence type="ECO:0000313" key="1">
    <source>
        <dbReference type="EMBL" id="MPC23288.1"/>
    </source>
</evidence>